<dbReference type="Proteomes" id="UP000053789">
    <property type="component" value="Unassembled WGS sequence"/>
</dbReference>
<organism evidence="1 2">
    <name type="scientific">Cladophialophora bantiana (strain ATCC 10958 / CBS 173.52 / CDC B-1940 / NIH 8579)</name>
    <name type="common">Xylohypha bantiana</name>
    <dbReference type="NCBI Taxonomy" id="1442370"/>
    <lineage>
        <taxon>Eukaryota</taxon>
        <taxon>Fungi</taxon>
        <taxon>Dikarya</taxon>
        <taxon>Ascomycota</taxon>
        <taxon>Pezizomycotina</taxon>
        <taxon>Eurotiomycetes</taxon>
        <taxon>Chaetothyriomycetidae</taxon>
        <taxon>Chaetothyriales</taxon>
        <taxon>Herpotrichiellaceae</taxon>
        <taxon>Cladophialophora</taxon>
    </lineage>
</organism>
<evidence type="ECO:0008006" key="3">
    <source>
        <dbReference type="Google" id="ProtNLM"/>
    </source>
</evidence>
<name>A0A0D2G1T9_CLAB1</name>
<dbReference type="GeneID" id="27699482"/>
<gene>
    <name evidence="1" type="ORF">Z519_06554</name>
</gene>
<dbReference type="PANTHER" id="PTHR37540:SF5">
    <property type="entry name" value="TRANSCRIPTION FACTOR DOMAIN-CONTAINING PROTEIN"/>
    <property type="match status" value="1"/>
</dbReference>
<dbReference type="AlphaFoldDB" id="A0A0D2G1T9"/>
<dbReference type="EMBL" id="KN846988">
    <property type="protein sequence ID" value="KIW92707.1"/>
    <property type="molecule type" value="Genomic_DNA"/>
</dbReference>
<accession>A0A0D2G1T9</accession>
<dbReference type="HOGENOM" id="CLU_532130_0_0_1"/>
<proteinExistence type="predicted"/>
<keyword evidence="2" id="KW-1185">Reference proteome</keyword>
<reference evidence="1" key="1">
    <citation type="submission" date="2015-01" db="EMBL/GenBank/DDBJ databases">
        <title>The Genome Sequence of Cladophialophora bantiana CBS 173.52.</title>
        <authorList>
            <consortium name="The Broad Institute Genomics Platform"/>
            <person name="Cuomo C."/>
            <person name="de Hoog S."/>
            <person name="Gorbushina A."/>
            <person name="Stielow B."/>
            <person name="Teixiera M."/>
            <person name="Abouelleil A."/>
            <person name="Chapman S.B."/>
            <person name="Priest M."/>
            <person name="Young S.K."/>
            <person name="Wortman J."/>
            <person name="Nusbaum C."/>
            <person name="Birren B."/>
        </authorList>
    </citation>
    <scope>NUCLEOTIDE SEQUENCE [LARGE SCALE GENOMIC DNA]</scope>
    <source>
        <strain evidence="1">CBS 173.52</strain>
    </source>
</reference>
<dbReference type="RefSeq" id="XP_016619376.1">
    <property type="nucleotide sequence ID" value="XM_016764294.1"/>
</dbReference>
<dbReference type="OrthoDB" id="415825at2759"/>
<protein>
    <recommendedName>
        <fullName evidence="3">Transcription factor domain-containing protein</fullName>
    </recommendedName>
</protein>
<sequence>MSSDHDQPASKWGATKKKPVVISGFEFVLMGADGALDKAGISQIRAHTTRELHRTRRQNGQVLLPRRRRNGAGNILFGSQFDPFHSLPQLPIEERIPGILDEIKHNGNLGPFQLYLYDSFFIVYNQKGMQQSVWPEGAKNSTFFTAMLLMCSVHLDGLSSKSTSPTTTALKLEAMRRVRILIQQHSPLAIISCISAIACLATCALVRGELAGAEEYVTHRNAYAVLIREAVRLHMFEESRFCKDVLRIITMIAISRRCRIPIPGLATPANPQTLLKEYEHVFEDKWHSRIQADPELYSPFYDGRIDPSEDPFPFLRRDHLRLLVQMMQSVVKIWTRRDPCSAQQQLTADTLISMSLCQRILAMPSSKIPDLPCSTDYVYEACRLTSVLLIRSVESNRHWRLVAKGTSILQDIRDALHKTDLDNLWDKDIGLLYYVVLVFHSATFGTPHYLFGHILQTRIHFAVTYSYDDWIGAIKPMLTLHELMPSKEAALPERSARSGSAANYTETLADMQSNAESDNIILSSP</sequence>
<dbReference type="VEuPathDB" id="FungiDB:Z519_06554"/>
<dbReference type="PANTHER" id="PTHR37540">
    <property type="entry name" value="TRANSCRIPTION FACTOR (ACR-2), PUTATIVE-RELATED-RELATED"/>
    <property type="match status" value="1"/>
</dbReference>
<evidence type="ECO:0000313" key="2">
    <source>
        <dbReference type="Proteomes" id="UP000053789"/>
    </source>
</evidence>
<evidence type="ECO:0000313" key="1">
    <source>
        <dbReference type="EMBL" id="KIW92707.1"/>
    </source>
</evidence>